<keyword evidence="3" id="KW-1185">Reference proteome</keyword>
<feature type="region of interest" description="Disordered" evidence="1">
    <location>
        <begin position="392"/>
        <end position="414"/>
    </location>
</feature>
<organism evidence="2 3">
    <name type="scientific">Staphylotrichum tortipilum</name>
    <dbReference type="NCBI Taxonomy" id="2831512"/>
    <lineage>
        <taxon>Eukaryota</taxon>
        <taxon>Fungi</taxon>
        <taxon>Dikarya</taxon>
        <taxon>Ascomycota</taxon>
        <taxon>Pezizomycotina</taxon>
        <taxon>Sordariomycetes</taxon>
        <taxon>Sordariomycetidae</taxon>
        <taxon>Sordariales</taxon>
        <taxon>Chaetomiaceae</taxon>
        <taxon>Staphylotrichum</taxon>
    </lineage>
</organism>
<protein>
    <submittedName>
        <fullName evidence="2">Uncharacterized protein</fullName>
    </submittedName>
</protein>
<proteinExistence type="predicted"/>
<reference evidence="2" key="1">
    <citation type="journal article" date="2023" name="Mol. Phylogenet. Evol.">
        <title>Genome-scale phylogeny and comparative genomics of the fungal order Sordariales.</title>
        <authorList>
            <person name="Hensen N."/>
            <person name="Bonometti L."/>
            <person name="Westerberg I."/>
            <person name="Brannstrom I.O."/>
            <person name="Guillou S."/>
            <person name="Cros-Aarteil S."/>
            <person name="Calhoun S."/>
            <person name="Haridas S."/>
            <person name="Kuo A."/>
            <person name="Mondo S."/>
            <person name="Pangilinan J."/>
            <person name="Riley R."/>
            <person name="LaButti K."/>
            <person name="Andreopoulos B."/>
            <person name="Lipzen A."/>
            <person name="Chen C."/>
            <person name="Yan M."/>
            <person name="Daum C."/>
            <person name="Ng V."/>
            <person name="Clum A."/>
            <person name="Steindorff A."/>
            <person name="Ohm R.A."/>
            <person name="Martin F."/>
            <person name="Silar P."/>
            <person name="Natvig D.O."/>
            <person name="Lalanne C."/>
            <person name="Gautier V."/>
            <person name="Ament-Velasquez S.L."/>
            <person name="Kruys A."/>
            <person name="Hutchinson M.I."/>
            <person name="Powell A.J."/>
            <person name="Barry K."/>
            <person name="Miller A.N."/>
            <person name="Grigoriev I.V."/>
            <person name="Debuchy R."/>
            <person name="Gladieux P."/>
            <person name="Hiltunen Thoren M."/>
            <person name="Johannesson H."/>
        </authorList>
    </citation>
    <scope>NUCLEOTIDE SEQUENCE</scope>
    <source>
        <strain evidence="2">CBS 103.79</strain>
    </source>
</reference>
<dbReference type="Proteomes" id="UP001303889">
    <property type="component" value="Unassembled WGS sequence"/>
</dbReference>
<gene>
    <name evidence="2" type="ORF">C8A05DRAFT_17883</name>
</gene>
<feature type="region of interest" description="Disordered" evidence="1">
    <location>
        <begin position="1"/>
        <end position="372"/>
    </location>
</feature>
<feature type="compositionally biased region" description="Acidic residues" evidence="1">
    <location>
        <begin position="79"/>
        <end position="102"/>
    </location>
</feature>
<feature type="compositionally biased region" description="Polar residues" evidence="1">
    <location>
        <begin position="175"/>
        <end position="189"/>
    </location>
</feature>
<feature type="compositionally biased region" description="Basic and acidic residues" evidence="1">
    <location>
        <begin position="336"/>
        <end position="354"/>
    </location>
</feature>
<evidence type="ECO:0000313" key="3">
    <source>
        <dbReference type="Proteomes" id="UP001303889"/>
    </source>
</evidence>
<sequence length="414" mass="45574">MEPQPRDTPGPSELFAAATRNKPQRTYSHKGRNARIPLLPALKPSRDLPPPAHKRVEFQAVRVVTSPVTPPKSSRESGESEGSEGPEADDEEEDGDCEDDDLIILSRHPPSSSLKHDRRTGNGTRSLRRRPFLIFDRTEAKGYKQLNHRPQPDAVPLPSSYRPGDGFSGREAKPNGSNFLTRNGKQSVITGPHVGILDLTQSEPPPAKNKRRFRRANMEDNSFMPPQKKTKHAQRPLGPKDPNQQLKPTAAAPDQEKKTSVAHVKTNNTMKEPTVQETTAENTSEENDQPQDPSPVTNTNQPPQSATNTSPQAHPNTTQQSVSNQDAKFQVPTPHNNKEVDTILIIERSDDAPHEPSGVLGDAGDAGNHDSCETQVLSTLPQWPKTWALSAFPMSPSRRAGGEGKRGFRRVNTQ</sequence>
<evidence type="ECO:0000256" key="1">
    <source>
        <dbReference type="SAM" id="MobiDB-lite"/>
    </source>
</evidence>
<evidence type="ECO:0000313" key="2">
    <source>
        <dbReference type="EMBL" id="KAK3899723.1"/>
    </source>
</evidence>
<accession>A0AAN6MGX2</accession>
<dbReference type="EMBL" id="MU855749">
    <property type="protein sequence ID" value="KAK3899723.1"/>
    <property type="molecule type" value="Genomic_DNA"/>
</dbReference>
<dbReference type="AlphaFoldDB" id="A0AAN6MGX2"/>
<name>A0AAN6MGX2_9PEZI</name>
<reference evidence="2" key="2">
    <citation type="submission" date="2023-05" db="EMBL/GenBank/DDBJ databases">
        <authorList>
            <consortium name="Lawrence Berkeley National Laboratory"/>
            <person name="Steindorff A."/>
            <person name="Hensen N."/>
            <person name="Bonometti L."/>
            <person name="Westerberg I."/>
            <person name="Brannstrom I.O."/>
            <person name="Guillou S."/>
            <person name="Cros-Aarteil S."/>
            <person name="Calhoun S."/>
            <person name="Haridas S."/>
            <person name="Kuo A."/>
            <person name="Mondo S."/>
            <person name="Pangilinan J."/>
            <person name="Riley R."/>
            <person name="Labutti K."/>
            <person name="Andreopoulos B."/>
            <person name="Lipzen A."/>
            <person name="Chen C."/>
            <person name="Yanf M."/>
            <person name="Daum C."/>
            <person name="Ng V."/>
            <person name="Clum A."/>
            <person name="Ohm R."/>
            <person name="Martin F."/>
            <person name="Silar P."/>
            <person name="Natvig D."/>
            <person name="Lalanne C."/>
            <person name="Gautier V."/>
            <person name="Ament-Velasquez S.L."/>
            <person name="Kruys A."/>
            <person name="Hutchinson M.I."/>
            <person name="Powell A.J."/>
            <person name="Barry K."/>
            <person name="Miller A.N."/>
            <person name="Grigoriev I.V."/>
            <person name="Debuchy R."/>
            <person name="Gladieux P."/>
            <person name="Thoren M.H."/>
            <person name="Johannesson H."/>
        </authorList>
    </citation>
    <scope>NUCLEOTIDE SEQUENCE</scope>
    <source>
        <strain evidence="2">CBS 103.79</strain>
    </source>
</reference>
<feature type="compositionally biased region" description="Polar residues" evidence="1">
    <location>
        <begin position="290"/>
        <end position="327"/>
    </location>
</feature>
<comment type="caution">
    <text evidence="2">The sequence shown here is derived from an EMBL/GenBank/DDBJ whole genome shotgun (WGS) entry which is preliminary data.</text>
</comment>
<feature type="compositionally biased region" description="Polar residues" evidence="1">
    <location>
        <begin position="265"/>
        <end position="282"/>
    </location>
</feature>